<feature type="transmembrane region" description="Helical" evidence="8">
    <location>
        <begin position="154"/>
        <end position="177"/>
    </location>
</feature>
<dbReference type="PANTHER" id="PTHR11384">
    <property type="entry name" value="ATP-BINDING CASSETTE, SUB-FAMILY D MEMBER"/>
    <property type="match status" value="1"/>
</dbReference>
<feature type="domain" description="ABC transmembrane type-1" evidence="10">
    <location>
        <begin position="42"/>
        <end position="337"/>
    </location>
</feature>
<evidence type="ECO:0000313" key="11">
    <source>
        <dbReference type="EMBL" id="CAG2228637.1"/>
    </source>
</evidence>
<dbReference type="Gene3D" id="3.60.10.10">
    <property type="entry name" value="Endonuclease/exonuclease/phosphatase"/>
    <property type="match status" value="1"/>
</dbReference>
<name>A0A8S3TB44_MYTED</name>
<dbReference type="InterPro" id="IPR011527">
    <property type="entry name" value="ABC1_TM_dom"/>
</dbReference>
<organism evidence="11 12">
    <name type="scientific">Mytilus edulis</name>
    <name type="common">Blue mussel</name>
    <dbReference type="NCBI Taxonomy" id="6550"/>
    <lineage>
        <taxon>Eukaryota</taxon>
        <taxon>Metazoa</taxon>
        <taxon>Spiralia</taxon>
        <taxon>Lophotrochozoa</taxon>
        <taxon>Mollusca</taxon>
        <taxon>Bivalvia</taxon>
        <taxon>Autobranchia</taxon>
        <taxon>Pteriomorphia</taxon>
        <taxon>Mytilida</taxon>
        <taxon>Mytiloidea</taxon>
        <taxon>Mytilidae</taxon>
        <taxon>Mytilinae</taxon>
        <taxon>Mytilus</taxon>
    </lineage>
</organism>
<keyword evidence="7 8" id="KW-0472">Membrane</keyword>
<dbReference type="EMBL" id="CAJPWZ010001999">
    <property type="protein sequence ID" value="CAG2228637.1"/>
    <property type="molecule type" value="Genomic_DNA"/>
</dbReference>
<dbReference type="GO" id="GO:0015910">
    <property type="term" value="P:long-chain fatty acid import into peroxisome"/>
    <property type="evidence" value="ECO:0007669"/>
    <property type="project" value="TreeGrafter"/>
</dbReference>
<feature type="transmembrane region" description="Helical" evidence="8">
    <location>
        <begin position="269"/>
        <end position="295"/>
    </location>
</feature>
<dbReference type="PROSITE" id="PS50893">
    <property type="entry name" value="ABC_TRANSPORTER_2"/>
    <property type="match status" value="1"/>
</dbReference>
<evidence type="ECO:0000256" key="8">
    <source>
        <dbReference type="SAM" id="Phobius"/>
    </source>
</evidence>
<evidence type="ECO:0000256" key="2">
    <source>
        <dbReference type="ARBA" id="ARBA00022448"/>
    </source>
</evidence>
<evidence type="ECO:0000313" key="12">
    <source>
        <dbReference type="Proteomes" id="UP000683360"/>
    </source>
</evidence>
<evidence type="ECO:0000256" key="4">
    <source>
        <dbReference type="ARBA" id="ARBA00022741"/>
    </source>
</evidence>
<dbReference type="GO" id="GO:0016887">
    <property type="term" value="F:ATP hydrolysis activity"/>
    <property type="evidence" value="ECO:0007669"/>
    <property type="project" value="InterPro"/>
</dbReference>
<dbReference type="Proteomes" id="UP000683360">
    <property type="component" value="Unassembled WGS sequence"/>
</dbReference>
<dbReference type="SUPFAM" id="SSF90123">
    <property type="entry name" value="ABC transporter transmembrane region"/>
    <property type="match status" value="1"/>
</dbReference>
<keyword evidence="3 8" id="KW-0812">Transmembrane</keyword>
<dbReference type="Pfam" id="PF14529">
    <property type="entry name" value="Exo_endo_phos_2"/>
    <property type="match status" value="1"/>
</dbReference>
<evidence type="ECO:0000256" key="6">
    <source>
        <dbReference type="ARBA" id="ARBA00022989"/>
    </source>
</evidence>
<dbReference type="InterPro" id="IPR005135">
    <property type="entry name" value="Endo/exonuclease/phosphatase"/>
</dbReference>
<dbReference type="SUPFAM" id="SSF56219">
    <property type="entry name" value="DNase I-like"/>
    <property type="match status" value="1"/>
</dbReference>
<dbReference type="OrthoDB" id="422637at2759"/>
<evidence type="ECO:0000256" key="5">
    <source>
        <dbReference type="ARBA" id="ARBA00022840"/>
    </source>
</evidence>
<evidence type="ECO:0000256" key="3">
    <source>
        <dbReference type="ARBA" id="ARBA00022692"/>
    </source>
</evidence>
<evidence type="ECO:0000259" key="10">
    <source>
        <dbReference type="PROSITE" id="PS50929"/>
    </source>
</evidence>
<dbReference type="InterPro" id="IPR003439">
    <property type="entry name" value="ABC_transporter-like_ATP-bd"/>
</dbReference>
<dbReference type="InterPro" id="IPR003593">
    <property type="entry name" value="AAA+_ATPase"/>
</dbReference>
<dbReference type="GO" id="GO:0006635">
    <property type="term" value="P:fatty acid beta-oxidation"/>
    <property type="evidence" value="ECO:0007669"/>
    <property type="project" value="TreeGrafter"/>
</dbReference>
<feature type="domain" description="ABC transporter" evidence="9">
    <location>
        <begin position="407"/>
        <end position="637"/>
    </location>
</feature>
<comment type="similarity">
    <text evidence="1">Belongs to the ABC transporter superfamily. ABCD family. Peroxisomal fatty acyl CoA transporter (TC 3.A.1.203) subfamily.</text>
</comment>
<evidence type="ECO:0000256" key="1">
    <source>
        <dbReference type="ARBA" id="ARBA00008575"/>
    </source>
</evidence>
<dbReference type="AlphaFoldDB" id="A0A8S3TB44"/>
<keyword evidence="5" id="KW-0067">ATP-binding</keyword>
<dbReference type="CDD" id="cd03223">
    <property type="entry name" value="ABCD_peroxisomal_ALDP"/>
    <property type="match status" value="1"/>
</dbReference>
<dbReference type="GO" id="GO:0005524">
    <property type="term" value="F:ATP binding"/>
    <property type="evidence" value="ECO:0007669"/>
    <property type="project" value="UniProtKB-KW"/>
</dbReference>
<dbReference type="PANTHER" id="PTHR11384:SF59">
    <property type="entry name" value="LYSOSOMAL COBALAMIN TRANSPORTER ABCD4"/>
    <property type="match status" value="1"/>
</dbReference>
<gene>
    <name evidence="11" type="ORF">MEDL_41569</name>
</gene>
<dbReference type="InterPro" id="IPR036640">
    <property type="entry name" value="ABC1_TM_sf"/>
</dbReference>
<dbReference type="SMART" id="SM00382">
    <property type="entry name" value="AAA"/>
    <property type="match status" value="1"/>
</dbReference>
<evidence type="ECO:0000259" key="9">
    <source>
        <dbReference type="PROSITE" id="PS50893"/>
    </source>
</evidence>
<dbReference type="GO" id="GO:0140359">
    <property type="term" value="F:ABC-type transporter activity"/>
    <property type="evidence" value="ECO:0007669"/>
    <property type="project" value="InterPro"/>
</dbReference>
<dbReference type="SUPFAM" id="SSF52540">
    <property type="entry name" value="P-loop containing nucleoside triphosphate hydrolases"/>
    <property type="match status" value="1"/>
</dbReference>
<keyword evidence="4" id="KW-0547">Nucleotide-binding</keyword>
<keyword evidence="6 8" id="KW-1133">Transmembrane helix</keyword>
<sequence>MSPERSSFRHKNKTKLEFDLVFFKRFLKLATVVFPKWTSGNVLLCILLLCLGLLNEVVIFNIGYIPSKYYKVFGTKDSDGFKEVTILAAILILSISFIKSTVSYITSLLEIIWRANITYSLHRLYFKDAVYYNINCFGKVDNPDQRITQDVERFCYYLSTVFAPLIIAPFTIGYYLYKTVQSTTYLGPVGVISFFIVATIINKILMSPVVNLVFKKKEKEGNFRFKHMQIRMYSESAAFYKSGHIEKNKTNNQLLSLLKMSQKLVLREYPLNFFINLSNYFGSILSYLLLAIPIFGGSFDSMSSVELSAKISSTSFVIMYLINNFTKLIDLAADVARMAGNAHRIGEIMEELGKVKAEKETTYHFIENESITREDNAFHLNTLLVNSEDNDSDRQIAVNETRRQKAVTVDNLTYGPPQCRDILCRNLKFNVELNTNILITGDSGCGKSSLLRVLANLWPSVTGKVKYHIPERPHHMLFLPQKPYFTNGSLRQQIIFPIEDVEPPVVSIDEDRIHQYLEFVGLTNILNRVGMDTETDWNWYDELSPGEMQRLSFVRLFYHQPKVAALDEATSQIGLEAEQKMYLKCKELGITLVSVGHRESLRQFHHIGLHLDGKGAWTLQPITDNIYTQNLLKNVELLRDSFDFNPCSPKSSCTSGLKSVVNNQDDSVTLSGFCTSDAILCCKNKETHLQEGKSFKVRGYQVFRSDRKERKKGVVMTLVRNNINAREIKTYMEEAEYLEIKATIGQSSYNIVNFYCPSDKKLSLDTIQISDSNFLMVGDFNSQSHSWGYNTTDKRGETIDDLQDEPHLILVNDPTDLYN</sequence>
<dbReference type="PROSITE" id="PS50929">
    <property type="entry name" value="ABC_TM1F"/>
    <property type="match status" value="1"/>
</dbReference>
<dbReference type="GO" id="GO:0007031">
    <property type="term" value="P:peroxisome organization"/>
    <property type="evidence" value="ECO:0007669"/>
    <property type="project" value="TreeGrafter"/>
</dbReference>
<feature type="transmembrane region" description="Helical" evidence="8">
    <location>
        <begin position="42"/>
        <end position="65"/>
    </location>
</feature>
<dbReference type="PROSITE" id="PS00211">
    <property type="entry name" value="ABC_TRANSPORTER_1"/>
    <property type="match status" value="1"/>
</dbReference>
<reference evidence="11" key="1">
    <citation type="submission" date="2021-03" db="EMBL/GenBank/DDBJ databases">
        <authorList>
            <person name="Bekaert M."/>
        </authorList>
    </citation>
    <scope>NUCLEOTIDE SEQUENCE</scope>
</reference>
<dbReference type="Pfam" id="PF06472">
    <property type="entry name" value="ABC_membrane_2"/>
    <property type="match status" value="1"/>
</dbReference>
<dbReference type="Pfam" id="PF00005">
    <property type="entry name" value="ABC_tran"/>
    <property type="match status" value="1"/>
</dbReference>
<feature type="transmembrane region" description="Helical" evidence="8">
    <location>
        <begin position="189"/>
        <end position="214"/>
    </location>
</feature>
<comment type="caution">
    <text evidence="11">The sequence shown here is derived from an EMBL/GenBank/DDBJ whole genome shotgun (WGS) entry which is preliminary data.</text>
</comment>
<keyword evidence="2" id="KW-0813">Transport</keyword>
<protein>
    <submittedName>
        <fullName evidence="11">ABCD4</fullName>
    </submittedName>
</protein>
<dbReference type="InterPro" id="IPR050835">
    <property type="entry name" value="ABC_transporter_sub-D"/>
</dbReference>
<accession>A0A8S3TB44</accession>
<dbReference type="Gene3D" id="1.20.1560.10">
    <property type="entry name" value="ABC transporter type 1, transmembrane domain"/>
    <property type="match status" value="1"/>
</dbReference>
<feature type="transmembrane region" description="Helical" evidence="8">
    <location>
        <begin position="85"/>
        <end position="113"/>
    </location>
</feature>
<keyword evidence="12" id="KW-1185">Reference proteome</keyword>
<dbReference type="InterPro" id="IPR036691">
    <property type="entry name" value="Endo/exonu/phosph_ase_sf"/>
</dbReference>
<dbReference type="InterPro" id="IPR017871">
    <property type="entry name" value="ABC_transporter-like_CS"/>
</dbReference>
<dbReference type="GO" id="GO:0042760">
    <property type="term" value="P:very long-chain fatty acid catabolic process"/>
    <property type="evidence" value="ECO:0007669"/>
    <property type="project" value="TreeGrafter"/>
</dbReference>
<dbReference type="GO" id="GO:0005778">
    <property type="term" value="C:peroxisomal membrane"/>
    <property type="evidence" value="ECO:0007669"/>
    <property type="project" value="TreeGrafter"/>
</dbReference>
<dbReference type="GO" id="GO:0005324">
    <property type="term" value="F:long-chain fatty acid transmembrane transporter activity"/>
    <property type="evidence" value="ECO:0007669"/>
    <property type="project" value="TreeGrafter"/>
</dbReference>
<dbReference type="InterPro" id="IPR027417">
    <property type="entry name" value="P-loop_NTPase"/>
</dbReference>
<evidence type="ECO:0000256" key="7">
    <source>
        <dbReference type="ARBA" id="ARBA00023136"/>
    </source>
</evidence>
<proteinExistence type="inferred from homology"/>
<dbReference type="Gene3D" id="3.40.50.300">
    <property type="entry name" value="P-loop containing nucleotide triphosphate hydrolases"/>
    <property type="match status" value="1"/>
</dbReference>